<dbReference type="Proteomes" id="UP000199501">
    <property type="component" value="Unassembled WGS sequence"/>
</dbReference>
<gene>
    <name evidence="1" type="ORF">SAMN05216174_101164</name>
</gene>
<accession>A0A1G6J1F7</accession>
<dbReference type="AlphaFoldDB" id="A0A1G6J1F7"/>
<proteinExistence type="predicted"/>
<name>A0A1G6J1F7_9PSEU</name>
<dbReference type="Pfam" id="PF11209">
    <property type="entry name" value="LmeA"/>
    <property type="match status" value="1"/>
</dbReference>
<dbReference type="OrthoDB" id="3579012at2"/>
<keyword evidence="2" id="KW-1185">Reference proteome</keyword>
<dbReference type="InterPro" id="IPR021373">
    <property type="entry name" value="DUF2993"/>
</dbReference>
<protein>
    <submittedName>
        <fullName evidence="1">Uncharacterized protein</fullName>
    </submittedName>
</protein>
<sequence>MSGSFDGWFPGRGLDAVLSAGRALFPSALFPSALFSSGVFNGVPTSPAGVLDAAVRVTADRLQGKRITVRAAGHDVPMNVVDVRSDSDTLRLAQGRVDAVRFVAEDVGWPGVPLSRLVVTWRDLRFAGPMSTAVTAESVRVEVEIAAEVAAALVAAARPGVRVRFAEAPVVSWGRWPGAVETVLAVEDGRVWLTPAAVRVAGARVRLPRGVRPIGVSVPELPTGLRLTSVVTSPAGVRLTGAADDWRDRLSGTPLKELLSLLATAATTMTIGR</sequence>
<dbReference type="EMBL" id="FMZZ01000001">
    <property type="protein sequence ID" value="SDC11806.1"/>
    <property type="molecule type" value="Genomic_DNA"/>
</dbReference>
<organism evidence="1 2">
    <name type="scientific">Actinokineospora iranica</name>
    <dbReference type="NCBI Taxonomy" id="1271860"/>
    <lineage>
        <taxon>Bacteria</taxon>
        <taxon>Bacillati</taxon>
        <taxon>Actinomycetota</taxon>
        <taxon>Actinomycetes</taxon>
        <taxon>Pseudonocardiales</taxon>
        <taxon>Pseudonocardiaceae</taxon>
        <taxon>Actinokineospora</taxon>
    </lineage>
</organism>
<evidence type="ECO:0000313" key="1">
    <source>
        <dbReference type="EMBL" id="SDC11806.1"/>
    </source>
</evidence>
<reference evidence="2" key="1">
    <citation type="submission" date="2016-10" db="EMBL/GenBank/DDBJ databases">
        <authorList>
            <person name="Varghese N."/>
            <person name="Submissions S."/>
        </authorList>
    </citation>
    <scope>NUCLEOTIDE SEQUENCE [LARGE SCALE GENOMIC DNA]</scope>
    <source>
        <strain evidence="2">IBRC-M 10403</strain>
    </source>
</reference>
<evidence type="ECO:0000313" key="2">
    <source>
        <dbReference type="Proteomes" id="UP000199501"/>
    </source>
</evidence>
<dbReference type="RefSeq" id="WP_139190448.1">
    <property type="nucleotide sequence ID" value="NZ_FMZZ01000001.1"/>
</dbReference>